<evidence type="ECO:0000256" key="1">
    <source>
        <dbReference type="ARBA" id="ARBA00006535"/>
    </source>
</evidence>
<dbReference type="KEGG" id="goe:100907562"/>
<feature type="domain" description="B30.2/SPRY" evidence="3">
    <location>
        <begin position="1"/>
        <end position="105"/>
    </location>
</feature>
<dbReference type="PROSITE" id="PS50188">
    <property type="entry name" value="B302_SPRY"/>
    <property type="match status" value="1"/>
</dbReference>
<dbReference type="GeneID" id="100907562"/>
<dbReference type="InterPro" id="IPR043136">
    <property type="entry name" value="B30.2/SPRY_sf"/>
</dbReference>
<dbReference type="PANTHER" id="PTHR12864">
    <property type="entry name" value="RAN BINDING PROTEIN 9-RELATED"/>
    <property type="match status" value="1"/>
</dbReference>
<dbReference type="InterPro" id="IPR050618">
    <property type="entry name" value="Ubq-SigPath_Reg"/>
</dbReference>
<evidence type="ECO:0000313" key="5">
    <source>
        <dbReference type="Proteomes" id="UP000694867"/>
    </source>
</evidence>
<dbReference type="Pfam" id="PF00622">
    <property type="entry name" value="SPRY"/>
    <property type="match status" value="1"/>
</dbReference>
<dbReference type="Proteomes" id="UP000694867">
    <property type="component" value="Unplaced"/>
</dbReference>
<dbReference type="InterPro" id="IPR006595">
    <property type="entry name" value="CTLH_C"/>
</dbReference>
<proteinExistence type="inferred from homology"/>
<dbReference type="SMART" id="SM00449">
    <property type="entry name" value="SPRY"/>
    <property type="match status" value="1"/>
</dbReference>
<dbReference type="Gene3D" id="2.60.120.920">
    <property type="match status" value="1"/>
</dbReference>
<sequence>MGIGLSAQGVNMNRLPGWDKHSFGYHGDDGNAFCASGSGQPYGPTFTTGDVIGCGVNMLDNSCFYTKNGQNLGIAFPNLPPNLYPTVGLQTPGEVVDANFGHQPFMFDIESMIEDLRRRTMSTIEHLPARDAQGDFQRTLHSVTLSYLLHHGYSETAEAFAKSTDQTFKESLESVSHRQEIQRLILSGRIVEAIELTRKYYPSLLERNRELLFELKCRQFVEMIIQISPIRNEARGSLSNESGCSTNADGDSSSLNMDETESMEVEDIVNDDEPSVPGQDVTLERIVNFGTELCELEKSLKDPSGKLRRIRFSACALLAYPDPTKCPVSHLLSPTEREPVYAALNSAILESLGLSRRPPLEIAFAHCKQLLKLMARNGLGAAAFADLNSILE</sequence>
<gene>
    <name evidence="6" type="primary">LOC100907562</name>
</gene>
<evidence type="ECO:0000259" key="3">
    <source>
        <dbReference type="PROSITE" id="PS50188"/>
    </source>
</evidence>
<dbReference type="Pfam" id="PF08513">
    <property type="entry name" value="LisH"/>
    <property type="match status" value="1"/>
</dbReference>
<accession>A0AAJ7L4W2</accession>
<dbReference type="InterPro" id="IPR006594">
    <property type="entry name" value="LisH"/>
</dbReference>
<dbReference type="InterPro" id="IPR013144">
    <property type="entry name" value="CRA_dom"/>
</dbReference>
<dbReference type="InterPro" id="IPR001870">
    <property type="entry name" value="B30.2/SPRY"/>
</dbReference>
<feature type="domain" description="CTLH" evidence="4">
    <location>
        <begin position="174"/>
        <end position="231"/>
    </location>
</feature>
<comment type="similarity">
    <text evidence="1">Belongs to the RANBP9/10 family.</text>
</comment>
<dbReference type="SUPFAM" id="SSF49899">
    <property type="entry name" value="Concanavalin A-like lectins/glucanases"/>
    <property type="match status" value="1"/>
</dbReference>
<dbReference type="SMART" id="SM00668">
    <property type="entry name" value="CTLH"/>
    <property type="match status" value="1"/>
</dbReference>
<dbReference type="AlphaFoldDB" id="A0AAJ7L4W2"/>
<name>A0AAJ7L4W2_9ACAR</name>
<evidence type="ECO:0000259" key="4">
    <source>
        <dbReference type="PROSITE" id="PS50897"/>
    </source>
</evidence>
<dbReference type="InterPro" id="IPR013320">
    <property type="entry name" value="ConA-like_dom_sf"/>
</dbReference>
<dbReference type="InterPro" id="IPR003877">
    <property type="entry name" value="SPRY_dom"/>
</dbReference>
<dbReference type="InterPro" id="IPR024964">
    <property type="entry name" value="CTLH/CRA"/>
</dbReference>
<dbReference type="PROSITE" id="PS50897">
    <property type="entry name" value="CTLH"/>
    <property type="match status" value="1"/>
</dbReference>
<dbReference type="SMART" id="SM00757">
    <property type="entry name" value="CRA"/>
    <property type="match status" value="1"/>
</dbReference>
<dbReference type="RefSeq" id="XP_018494502.1">
    <property type="nucleotide sequence ID" value="XM_018638986.1"/>
</dbReference>
<feature type="compositionally biased region" description="Polar residues" evidence="2">
    <location>
        <begin position="237"/>
        <end position="255"/>
    </location>
</feature>
<evidence type="ECO:0000256" key="2">
    <source>
        <dbReference type="SAM" id="MobiDB-lite"/>
    </source>
</evidence>
<keyword evidence="5" id="KW-1185">Reference proteome</keyword>
<dbReference type="Pfam" id="PF10607">
    <property type="entry name" value="CTLH"/>
    <property type="match status" value="1"/>
</dbReference>
<reference evidence="6" key="1">
    <citation type="submission" date="2025-08" db="UniProtKB">
        <authorList>
            <consortium name="RefSeq"/>
        </authorList>
    </citation>
    <scope>IDENTIFICATION</scope>
</reference>
<evidence type="ECO:0000313" key="6">
    <source>
        <dbReference type="RefSeq" id="XP_018494502.1"/>
    </source>
</evidence>
<feature type="region of interest" description="Disordered" evidence="2">
    <location>
        <begin position="236"/>
        <end position="255"/>
    </location>
</feature>
<protein>
    <submittedName>
        <fullName evidence="6">Ran-binding protein 9</fullName>
    </submittedName>
</protein>
<dbReference type="PROSITE" id="PS50896">
    <property type="entry name" value="LISH"/>
    <property type="match status" value="1"/>
</dbReference>
<organism evidence="5 6">
    <name type="scientific">Galendromus occidentalis</name>
    <name type="common">western predatory mite</name>
    <dbReference type="NCBI Taxonomy" id="34638"/>
    <lineage>
        <taxon>Eukaryota</taxon>
        <taxon>Metazoa</taxon>
        <taxon>Ecdysozoa</taxon>
        <taxon>Arthropoda</taxon>
        <taxon>Chelicerata</taxon>
        <taxon>Arachnida</taxon>
        <taxon>Acari</taxon>
        <taxon>Parasitiformes</taxon>
        <taxon>Mesostigmata</taxon>
        <taxon>Gamasina</taxon>
        <taxon>Phytoseioidea</taxon>
        <taxon>Phytoseiidae</taxon>
        <taxon>Typhlodrominae</taxon>
        <taxon>Galendromus</taxon>
    </lineage>
</organism>